<sequence>MFLQGNATPFFPMLGAELSRRGHDVIHVAFNAGDHLFWHAGRPRIFRGRMAAWTDYFAALLQTECPDAIVLFGQWRDVHRHAIACGTAKGIPVWIFDEGYIRPGWIRMERAMPENGSSLPNRAPDILDAAHTLPDLTQPGPFRSSFLRRAAFDVLYHVVRLAGWAAYPYHRFHAPISPFMEYGGYLRKFLFTALTRRQRKAKDAPTRDHRPYILFPMQLDGDFQVRLCSRFQGNFPAIAETLTSFSAHAPADLHLIFKLHPLDNGLFNWRKAIMTQAAALGVSDRVHYVESEMLDELVMNASGIVTINSTVGLFALERGRPVKTLGSAIYDIAGLSCQNDLDHFWQERHGPNPLLLSAFRKLVLNRASAPGDYFSTEGLQQAVRAAATRIEIPD</sequence>
<reference evidence="1 2" key="1">
    <citation type="submission" date="2020-04" db="EMBL/GenBank/DDBJ databases">
        <title>Description of novel Gluconacetobacter.</title>
        <authorList>
            <person name="Sombolestani A."/>
        </authorList>
    </citation>
    <scope>NUCLEOTIDE SEQUENCE [LARGE SCALE GENOMIC DNA]</scope>
    <source>
        <strain evidence="1 2">LMG 27802</strain>
    </source>
</reference>
<dbReference type="GO" id="GO:0000271">
    <property type="term" value="P:polysaccharide biosynthetic process"/>
    <property type="evidence" value="ECO:0007669"/>
    <property type="project" value="InterPro"/>
</dbReference>
<dbReference type="RefSeq" id="WP_182955902.1">
    <property type="nucleotide sequence ID" value="NZ_JABEQM010000003.1"/>
</dbReference>
<dbReference type="Pfam" id="PF05159">
    <property type="entry name" value="Capsule_synth"/>
    <property type="match status" value="1"/>
</dbReference>
<proteinExistence type="predicted"/>
<dbReference type="Proteomes" id="UP000578030">
    <property type="component" value="Unassembled WGS sequence"/>
</dbReference>
<name>A0A7W4K662_9PROT</name>
<dbReference type="CDD" id="cd16441">
    <property type="entry name" value="beta_Kdo_transferase_KpsS"/>
    <property type="match status" value="1"/>
</dbReference>
<dbReference type="GO" id="GO:0015774">
    <property type="term" value="P:polysaccharide transport"/>
    <property type="evidence" value="ECO:0007669"/>
    <property type="project" value="InterPro"/>
</dbReference>
<comment type="caution">
    <text evidence="1">The sequence shown here is derived from an EMBL/GenBank/DDBJ whole genome shotgun (WGS) entry which is preliminary data.</text>
</comment>
<dbReference type="InterPro" id="IPR007833">
    <property type="entry name" value="Capsule_polysaccharide_synth"/>
</dbReference>
<dbReference type="EMBL" id="JABEQM010000003">
    <property type="protein sequence ID" value="MBB2201125.1"/>
    <property type="molecule type" value="Genomic_DNA"/>
</dbReference>
<organism evidence="1 2">
    <name type="scientific">Gluconacetobacter tumulisoli</name>
    <dbReference type="NCBI Taxonomy" id="1286189"/>
    <lineage>
        <taxon>Bacteria</taxon>
        <taxon>Pseudomonadati</taxon>
        <taxon>Pseudomonadota</taxon>
        <taxon>Alphaproteobacteria</taxon>
        <taxon>Acetobacterales</taxon>
        <taxon>Acetobacteraceae</taxon>
        <taxon>Gluconacetobacter</taxon>
    </lineage>
</organism>
<dbReference type="AlphaFoldDB" id="A0A7W4K662"/>
<gene>
    <name evidence="1" type="ORF">HLH28_05940</name>
</gene>
<keyword evidence="2" id="KW-1185">Reference proteome</keyword>
<evidence type="ECO:0000313" key="1">
    <source>
        <dbReference type="EMBL" id="MBB2201125.1"/>
    </source>
</evidence>
<accession>A0A7W4K662</accession>
<evidence type="ECO:0000313" key="2">
    <source>
        <dbReference type="Proteomes" id="UP000578030"/>
    </source>
</evidence>
<protein>
    <submittedName>
        <fullName evidence="1">Capsular biosynthesis protein</fullName>
    </submittedName>
</protein>